<name>A0A7S7L8T6_9BACI</name>
<sequence length="52" mass="6303">MSKESSKQPFEIRSRAYEYDPNSHEKWFDIWVGIAKKELLDHFENQNSDKKD</sequence>
<dbReference type="RefSeq" id="WP_159432460.1">
    <property type="nucleotide sequence ID" value="NZ_CP063356.2"/>
</dbReference>
<dbReference type="KEGG" id="aia:AWH56_002050"/>
<protein>
    <submittedName>
        <fullName evidence="1">Uncharacterized protein</fullName>
    </submittedName>
</protein>
<evidence type="ECO:0000313" key="1">
    <source>
        <dbReference type="EMBL" id="QOY36495.1"/>
    </source>
</evidence>
<gene>
    <name evidence="1" type="ORF">AWH56_002050</name>
</gene>
<proteinExistence type="predicted"/>
<dbReference type="Proteomes" id="UP000180175">
    <property type="component" value="Chromosome"/>
</dbReference>
<organism evidence="1 2">
    <name type="scientific">Anaerobacillus isosaccharinicus</name>
    <dbReference type="NCBI Taxonomy" id="1532552"/>
    <lineage>
        <taxon>Bacteria</taxon>
        <taxon>Bacillati</taxon>
        <taxon>Bacillota</taxon>
        <taxon>Bacilli</taxon>
        <taxon>Bacillales</taxon>
        <taxon>Bacillaceae</taxon>
        <taxon>Anaerobacillus</taxon>
    </lineage>
</organism>
<reference evidence="1 2" key="2">
    <citation type="journal article" date="2019" name="Int. J. Syst. Evol. Microbiol.">
        <title>Anaerobacillus isosaccharinicus sp. nov., an alkaliphilic bacterium which degrades isosaccharinic acid.</title>
        <authorList>
            <person name="Bassil N.M."/>
            <person name="Lloyd J.R."/>
        </authorList>
    </citation>
    <scope>NUCLEOTIDE SEQUENCE [LARGE SCALE GENOMIC DNA]</scope>
    <source>
        <strain evidence="1 2">NB2006</strain>
    </source>
</reference>
<dbReference type="AlphaFoldDB" id="A0A7S7L8T6"/>
<dbReference type="EMBL" id="CP063356">
    <property type="protein sequence ID" value="QOY36495.1"/>
    <property type="molecule type" value="Genomic_DNA"/>
</dbReference>
<reference evidence="1 2" key="1">
    <citation type="journal article" date="2017" name="Genome Announc.">
        <title>Draft Genome Sequences of Four Alkaliphilic Bacteria Belonging to the Anaerobacillus Genus.</title>
        <authorList>
            <person name="Bassil N.M."/>
            <person name="Lloyd J.R."/>
        </authorList>
    </citation>
    <scope>NUCLEOTIDE SEQUENCE [LARGE SCALE GENOMIC DNA]</scope>
    <source>
        <strain evidence="1 2">NB2006</strain>
    </source>
</reference>
<keyword evidence="2" id="KW-1185">Reference proteome</keyword>
<accession>A0A7S7L8T6</accession>
<evidence type="ECO:0000313" key="2">
    <source>
        <dbReference type="Proteomes" id="UP000180175"/>
    </source>
</evidence>